<protein>
    <recommendedName>
        <fullName evidence="3">Autotransporter domain-containing protein</fullName>
    </recommendedName>
</protein>
<feature type="domain" description="Autotransporter" evidence="3">
    <location>
        <begin position="445"/>
        <end position="711"/>
    </location>
</feature>
<sequence>MKTNADNKQMRLSAQIALALTLGTAFVPSTALAAPITASQTYTADTTETRDVEITGDTITVKGIDQDTPTSSHANRTAILKGNVKIINSSGNILAALSHGDGTQDWTGILTVNPDRTSKVELRGDILVGRPDNTSERGGYVNLYLKGAESYFAGGIRDLDGKALHQRGGVRLELSDGATWYPKGDAYTLFNPTPYAQDFGETSTDGGANWAEDQNKPLGFHLSANGGIIDMAFAAPNAARGIAAGQRTLIFHNARTALNGATFRISTDLTHNRADKIVLNGVTGTSNQYKLQIGFDPKMNDAANKTNYEITPSAPDGIPVLDSNNTGDTVTAPEYTAKKAVAAGLLTKNFKIKPTVVEATEGGRKIVRVTKVEITDANPTPPPTPPTPPPTPPTPPPTPPTPPPTPPTPGPALRTADLLMDMALAQLSAWRGENNDLHRRMGGLRAGGASGAWVRGYGGRTEFGSYPTEGRYSGVQVGIDRVAPLKDGTLFMGVAASTSSGTARNSDLDGSHRAHFFGVYGSYMGKRGDYLDAIVKYGRMTNDATAVFDGTAYTGGYGVNGWNISVEYGHRIAINPHFYWTPQVELNYGRIGAADYTMRAGSLPGAHIANDAVTTLVGRIGTQIGCEDEHGTVYLKLGYLREFKGDLHMRAQYGSTSIDRSYTARDSYFEYGVGFARRVGRADLYGELSRTAGADAIREKWKANLGVRIEF</sequence>
<dbReference type="eggNOG" id="COG3468">
    <property type="taxonomic scope" value="Bacteria"/>
</dbReference>
<dbReference type="HOGENOM" id="CLU_355590_0_0_9"/>
<dbReference type="InterPro" id="IPR005546">
    <property type="entry name" value="Autotransporte_beta"/>
</dbReference>
<dbReference type="NCBIfam" id="TIGR01414">
    <property type="entry name" value="autotrans_barl"/>
    <property type="match status" value="1"/>
</dbReference>
<dbReference type="InterPro" id="IPR036709">
    <property type="entry name" value="Autotransporte_beta_dom_sf"/>
</dbReference>
<dbReference type="SMART" id="SM00869">
    <property type="entry name" value="Autotransporter"/>
    <property type="match status" value="1"/>
</dbReference>
<comment type="caution">
    <text evidence="4">The sequence shown here is derived from an EMBL/GenBank/DDBJ whole genome shotgun (WGS) entry which is preliminary data.</text>
</comment>
<dbReference type="EMBL" id="ACZM01000011">
    <property type="protein sequence ID" value="EHG20987.1"/>
    <property type="molecule type" value="Genomic_DNA"/>
</dbReference>
<dbReference type="SUPFAM" id="SSF103515">
    <property type="entry name" value="Autotransporter"/>
    <property type="match status" value="1"/>
</dbReference>
<evidence type="ECO:0000256" key="1">
    <source>
        <dbReference type="SAM" id="MobiDB-lite"/>
    </source>
</evidence>
<evidence type="ECO:0000313" key="5">
    <source>
        <dbReference type="Proteomes" id="UP000004129"/>
    </source>
</evidence>
<feature type="compositionally biased region" description="Pro residues" evidence="1">
    <location>
        <begin position="379"/>
        <end position="410"/>
    </location>
</feature>
<keyword evidence="2" id="KW-0732">Signal</keyword>
<gene>
    <name evidence="4" type="ORF">HMPREF9334_01108</name>
</gene>
<keyword evidence="5" id="KW-1185">Reference proteome</keyword>
<name>G5GPC7_9FIRM</name>
<reference evidence="4 5" key="1">
    <citation type="submission" date="2011-08" db="EMBL/GenBank/DDBJ databases">
        <title>The Genome Sequence of Selenomonas infelix ATCC 43532.</title>
        <authorList>
            <consortium name="The Broad Institute Genome Sequencing Platform"/>
            <person name="Earl A."/>
            <person name="Ward D."/>
            <person name="Feldgarden M."/>
            <person name="Gevers D."/>
            <person name="Izard J."/>
            <person name="Blanton J.M."/>
            <person name="Baranova O.V."/>
            <person name="Dewhirst F.E."/>
            <person name="Young S.K."/>
            <person name="Zeng Q."/>
            <person name="Gargeya S."/>
            <person name="Fitzgerald M."/>
            <person name="Haas B."/>
            <person name="Abouelleil A."/>
            <person name="Alvarado L."/>
            <person name="Arachchi H.M."/>
            <person name="Berlin A."/>
            <person name="Brown A."/>
            <person name="Chapman S.B."/>
            <person name="Chen Z."/>
            <person name="Dunbar C."/>
            <person name="Freedman E."/>
            <person name="Gearin G."/>
            <person name="Gellesch M."/>
            <person name="Goldberg J."/>
            <person name="Griggs A."/>
            <person name="Gujja S."/>
            <person name="Heiman D."/>
            <person name="Howarth C."/>
            <person name="Larson L."/>
            <person name="Lui A."/>
            <person name="MacDonald P.J.P."/>
            <person name="Montmayeur A."/>
            <person name="Murphy C."/>
            <person name="Neiman D."/>
            <person name="Pearson M."/>
            <person name="Priest M."/>
            <person name="Roberts A."/>
            <person name="Saif S."/>
            <person name="Shea T."/>
            <person name="Shenoy N."/>
            <person name="Sisk P."/>
            <person name="Stolte C."/>
            <person name="Sykes S."/>
            <person name="Wortman J."/>
            <person name="Nusbaum C."/>
            <person name="Birren B."/>
        </authorList>
    </citation>
    <scope>NUCLEOTIDE SEQUENCE [LARGE SCALE GENOMIC DNA]</scope>
    <source>
        <strain evidence="4 5">ATCC 43532</strain>
    </source>
</reference>
<dbReference type="STRING" id="679201.HMPREF9334_01108"/>
<evidence type="ECO:0000259" key="3">
    <source>
        <dbReference type="PROSITE" id="PS51208"/>
    </source>
</evidence>
<dbReference type="GO" id="GO:0019867">
    <property type="term" value="C:outer membrane"/>
    <property type="evidence" value="ECO:0007669"/>
    <property type="project" value="InterPro"/>
</dbReference>
<dbReference type="AlphaFoldDB" id="G5GPC7"/>
<dbReference type="Pfam" id="PF03797">
    <property type="entry name" value="Autotransporter"/>
    <property type="match status" value="1"/>
</dbReference>
<evidence type="ECO:0000313" key="4">
    <source>
        <dbReference type="EMBL" id="EHG20987.1"/>
    </source>
</evidence>
<dbReference type="PROSITE" id="PS51208">
    <property type="entry name" value="AUTOTRANSPORTER"/>
    <property type="match status" value="1"/>
</dbReference>
<dbReference type="Proteomes" id="UP000004129">
    <property type="component" value="Unassembled WGS sequence"/>
</dbReference>
<feature type="region of interest" description="Disordered" evidence="1">
    <location>
        <begin position="373"/>
        <end position="413"/>
    </location>
</feature>
<organism evidence="4 5">
    <name type="scientific">Selenomonas infelix ATCC 43532</name>
    <dbReference type="NCBI Taxonomy" id="679201"/>
    <lineage>
        <taxon>Bacteria</taxon>
        <taxon>Bacillati</taxon>
        <taxon>Bacillota</taxon>
        <taxon>Negativicutes</taxon>
        <taxon>Selenomonadales</taxon>
        <taxon>Selenomonadaceae</taxon>
        <taxon>Selenomonas</taxon>
    </lineage>
</organism>
<dbReference type="OrthoDB" id="1660674at2"/>
<evidence type="ECO:0000256" key="2">
    <source>
        <dbReference type="SAM" id="SignalP"/>
    </source>
</evidence>
<proteinExistence type="predicted"/>
<dbReference type="InterPro" id="IPR006315">
    <property type="entry name" value="OM_autotransptr_brl_dom"/>
</dbReference>
<dbReference type="Gene3D" id="2.40.128.130">
    <property type="entry name" value="Autotransporter beta-domain"/>
    <property type="match status" value="1"/>
</dbReference>
<accession>G5GPC7</accession>
<feature type="signal peptide" evidence="2">
    <location>
        <begin position="1"/>
        <end position="33"/>
    </location>
</feature>
<dbReference type="RefSeq" id="WP_006692557.1">
    <property type="nucleotide sequence ID" value="NZ_JH376798.1"/>
</dbReference>
<feature type="chain" id="PRO_5003477340" description="Autotransporter domain-containing protein" evidence="2">
    <location>
        <begin position="34"/>
        <end position="711"/>
    </location>
</feature>
<dbReference type="PATRIC" id="fig|679201.3.peg.1122"/>